<dbReference type="PANTHER" id="PTHR10906">
    <property type="entry name" value="SECY/SEC61-ALPHA FAMILY MEMBER"/>
    <property type="match status" value="1"/>
</dbReference>
<feature type="transmembrane region" description="Helical" evidence="10">
    <location>
        <begin position="186"/>
        <end position="208"/>
    </location>
</feature>
<dbReference type="PROSITE" id="PS00756">
    <property type="entry name" value="SECY_2"/>
    <property type="match status" value="1"/>
</dbReference>
<dbReference type="HAMAP" id="MF_01465">
    <property type="entry name" value="SecY"/>
    <property type="match status" value="1"/>
</dbReference>
<dbReference type="InterPro" id="IPR002208">
    <property type="entry name" value="SecY/SEC61-alpha"/>
</dbReference>
<dbReference type="FunFam" id="1.10.3370.10:FF:000001">
    <property type="entry name" value="Preprotein translocase subunit SecY"/>
    <property type="match status" value="1"/>
</dbReference>
<feature type="transmembrane region" description="Helical" evidence="10">
    <location>
        <begin position="154"/>
        <end position="174"/>
    </location>
</feature>
<feature type="transmembrane region" description="Helical" evidence="10">
    <location>
        <begin position="123"/>
        <end position="142"/>
    </location>
</feature>
<dbReference type="Gene3D" id="1.10.3370.10">
    <property type="entry name" value="SecY subunit domain"/>
    <property type="match status" value="1"/>
</dbReference>
<reference evidence="14" key="1">
    <citation type="submission" date="2020-10" db="EMBL/GenBank/DDBJ databases">
        <title>Paenihalocynthiibacter styelae gen. nov., sp. nov., isolated from stalked sea squirt Styela clava.</title>
        <authorList>
            <person name="Kim Y.-O."/>
            <person name="Yoon J.-H."/>
        </authorList>
    </citation>
    <scope>NUCLEOTIDE SEQUENCE</scope>
    <source>
        <strain evidence="14">MYP1-1</strain>
    </source>
</reference>
<dbReference type="Proteomes" id="UP000640583">
    <property type="component" value="Unassembled WGS sequence"/>
</dbReference>
<comment type="similarity">
    <text evidence="2 10 13">Belongs to the SecY/SEC61-alpha family.</text>
</comment>
<dbReference type="PRINTS" id="PR00303">
    <property type="entry name" value="SECYTRNLCASE"/>
</dbReference>
<comment type="subcellular location">
    <subcellularLocation>
        <location evidence="10">Cell membrane</location>
        <topology evidence="10">Multi-pass membrane protein</topology>
    </subcellularLocation>
    <subcellularLocation>
        <location evidence="1 12">Membrane</location>
        <topology evidence="1 12">Multi-pass membrane protein</topology>
    </subcellularLocation>
</comment>
<dbReference type="GO" id="GO:0065002">
    <property type="term" value="P:intracellular protein transmembrane transport"/>
    <property type="evidence" value="ECO:0007669"/>
    <property type="project" value="UniProtKB-UniRule"/>
</dbReference>
<evidence type="ECO:0000256" key="13">
    <source>
        <dbReference type="RuleBase" id="RU004349"/>
    </source>
</evidence>
<evidence type="ECO:0000256" key="3">
    <source>
        <dbReference type="ARBA" id="ARBA00022448"/>
    </source>
</evidence>
<dbReference type="PROSITE" id="PS00755">
    <property type="entry name" value="SECY_1"/>
    <property type="match status" value="1"/>
</dbReference>
<evidence type="ECO:0000256" key="7">
    <source>
        <dbReference type="ARBA" id="ARBA00023010"/>
    </source>
</evidence>
<comment type="caution">
    <text evidence="14">The sequence shown here is derived from an EMBL/GenBank/DDBJ whole genome shotgun (WGS) entry which is preliminary data.</text>
</comment>
<evidence type="ECO:0000256" key="12">
    <source>
        <dbReference type="RuleBase" id="RU003484"/>
    </source>
</evidence>
<keyword evidence="6 10" id="KW-1133">Transmembrane helix</keyword>
<evidence type="ECO:0000256" key="6">
    <source>
        <dbReference type="ARBA" id="ARBA00022989"/>
    </source>
</evidence>
<dbReference type="GO" id="GO:0006605">
    <property type="term" value="P:protein targeting"/>
    <property type="evidence" value="ECO:0007669"/>
    <property type="project" value="UniProtKB-UniRule"/>
</dbReference>
<evidence type="ECO:0000256" key="11">
    <source>
        <dbReference type="RuleBase" id="RU000537"/>
    </source>
</evidence>
<dbReference type="NCBIfam" id="TIGR00967">
    <property type="entry name" value="3a0501s007"/>
    <property type="match status" value="1"/>
</dbReference>
<keyword evidence="7 10" id="KW-0811">Translocation</keyword>
<keyword evidence="5 10" id="KW-0653">Protein transport</keyword>
<accession>A0A8J7LK18</accession>
<feature type="transmembrane region" description="Helical" evidence="10">
    <location>
        <begin position="27"/>
        <end position="45"/>
    </location>
</feature>
<dbReference type="RefSeq" id="WP_107497267.1">
    <property type="nucleotide sequence ID" value="NZ_JADCKQ010000003.1"/>
</dbReference>
<feature type="transmembrane region" description="Helical" evidence="10">
    <location>
        <begin position="79"/>
        <end position="103"/>
    </location>
</feature>
<feature type="transmembrane region" description="Helical" evidence="10">
    <location>
        <begin position="397"/>
        <end position="417"/>
    </location>
</feature>
<dbReference type="GO" id="GO:0005886">
    <property type="term" value="C:plasma membrane"/>
    <property type="evidence" value="ECO:0007669"/>
    <property type="project" value="UniProtKB-SubCell"/>
</dbReference>
<comment type="function">
    <text evidence="10 11">The central subunit of the protein translocation channel SecYEG. Consists of two halves formed by TMs 1-5 and 6-10. These two domains form a lateral gate at the front which open onto the bilayer between TMs 2 and 7, and are clamped together by SecE at the back. The channel is closed by both a pore ring composed of hydrophobic SecY resides and a short helix (helix 2A) on the extracellular side of the membrane which forms a plug. The plug probably moves laterally to allow the channel to open. The ring and the pore may move independently.</text>
</comment>
<feature type="transmembrane region" description="Helical" evidence="10">
    <location>
        <begin position="369"/>
        <end position="391"/>
    </location>
</feature>
<organism evidence="14 15">
    <name type="scientific">Halocynthiibacter styelae</name>
    <dbReference type="NCBI Taxonomy" id="2761955"/>
    <lineage>
        <taxon>Bacteria</taxon>
        <taxon>Pseudomonadati</taxon>
        <taxon>Pseudomonadota</taxon>
        <taxon>Alphaproteobacteria</taxon>
        <taxon>Rhodobacterales</taxon>
        <taxon>Paracoccaceae</taxon>
        <taxon>Halocynthiibacter</taxon>
    </lineage>
</organism>
<keyword evidence="15" id="KW-1185">Reference proteome</keyword>
<sequence length="451" mass="48830">MASAAEQMASNMSWSAFGKASELRQRILFTLGLLIVYRLGTYIPVPGIDGTALREFMDQAGSGIAGVLGMFTGGALSRMGIFALGIMPYISASIIIQLLTAMVPQLEQLKKEGEQGRKKIAQYTRYGTVLLATFQAYGLAVSLEAGDLATDPGLYFRIACMITLVGGTMFLMWLGEQITARGIGNGISLIIFVGIIAEIPAAIAQFLSQGRSGAISPAIIMLVLVMVVAVIAFVVFMERALRKVHIQYPRRQVGMKVYDGGASHLPIKVNPAGVIPAIFASSLLLLPTTVATFSGNQTGPVMSTILAYFGPGQPLYLLFFVSMIVFFAFFYTFNVSFKTDEVADNLKNQNGFIPGIRPGKKTAEYLDYVVTRLLVVGSAYLAAVCLLPEILRSQLAIPFYFGGTSVLIVVSVTMDTIQQVQSHMLAHQYEGLIEKSQLRGKKRGKKGTARR</sequence>
<evidence type="ECO:0000256" key="2">
    <source>
        <dbReference type="ARBA" id="ARBA00005751"/>
    </source>
</evidence>
<dbReference type="PIRSF" id="PIRSF004557">
    <property type="entry name" value="SecY"/>
    <property type="match status" value="1"/>
</dbReference>
<proteinExistence type="inferred from homology"/>
<keyword evidence="10" id="KW-1003">Cell membrane</keyword>
<evidence type="ECO:0000256" key="10">
    <source>
        <dbReference type="HAMAP-Rule" id="MF_01465"/>
    </source>
</evidence>
<evidence type="ECO:0000256" key="4">
    <source>
        <dbReference type="ARBA" id="ARBA00022692"/>
    </source>
</evidence>
<keyword evidence="3 10" id="KW-0813">Transport</keyword>
<dbReference type="GO" id="GO:0043952">
    <property type="term" value="P:protein transport by the Sec complex"/>
    <property type="evidence" value="ECO:0007669"/>
    <property type="project" value="UniProtKB-UniRule"/>
</dbReference>
<feature type="transmembrane region" description="Helical" evidence="10">
    <location>
        <begin position="274"/>
        <end position="295"/>
    </location>
</feature>
<dbReference type="Pfam" id="PF00344">
    <property type="entry name" value="SecY"/>
    <property type="match status" value="1"/>
</dbReference>
<dbReference type="SUPFAM" id="SSF103491">
    <property type="entry name" value="Preprotein translocase SecY subunit"/>
    <property type="match status" value="1"/>
</dbReference>
<name>A0A8J7LK18_9RHOB</name>
<dbReference type="InterPro" id="IPR030659">
    <property type="entry name" value="SecY_CS"/>
</dbReference>
<evidence type="ECO:0000256" key="1">
    <source>
        <dbReference type="ARBA" id="ARBA00004141"/>
    </source>
</evidence>
<dbReference type="EMBL" id="JADCKQ010000003">
    <property type="protein sequence ID" value="MBI1492995.1"/>
    <property type="molecule type" value="Genomic_DNA"/>
</dbReference>
<dbReference type="InterPro" id="IPR026593">
    <property type="entry name" value="SecY"/>
</dbReference>
<keyword evidence="8 10" id="KW-0472">Membrane</keyword>
<gene>
    <name evidence="10 14" type="primary">secY</name>
    <name evidence="14" type="ORF">H1D41_05035</name>
</gene>
<feature type="transmembrane region" description="Helical" evidence="10">
    <location>
        <begin position="214"/>
        <end position="236"/>
    </location>
</feature>
<protein>
    <recommendedName>
        <fullName evidence="9 10">Protein translocase subunit SecY</fullName>
    </recommendedName>
</protein>
<evidence type="ECO:0000256" key="8">
    <source>
        <dbReference type="ARBA" id="ARBA00023136"/>
    </source>
</evidence>
<feature type="transmembrane region" description="Helical" evidence="10">
    <location>
        <begin position="315"/>
        <end position="337"/>
    </location>
</feature>
<evidence type="ECO:0000313" key="14">
    <source>
        <dbReference type="EMBL" id="MBI1492995.1"/>
    </source>
</evidence>
<dbReference type="InterPro" id="IPR023201">
    <property type="entry name" value="SecY_dom_sf"/>
</dbReference>
<evidence type="ECO:0000256" key="9">
    <source>
        <dbReference type="ARBA" id="ARBA00039733"/>
    </source>
</evidence>
<evidence type="ECO:0000313" key="15">
    <source>
        <dbReference type="Proteomes" id="UP000640583"/>
    </source>
</evidence>
<evidence type="ECO:0000256" key="5">
    <source>
        <dbReference type="ARBA" id="ARBA00022927"/>
    </source>
</evidence>
<keyword evidence="4 10" id="KW-0812">Transmembrane</keyword>
<comment type="subunit">
    <text evidence="10">Component of the Sec protein translocase complex. Heterotrimer consisting of SecY, SecE and SecG subunits. The heterotrimers can form oligomers, although 1 heterotrimer is thought to be able to translocate proteins. Interacts with the ribosome. Interacts with SecDF, and other proteins may be involved. Interacts with SecA.</text>
</comment>
<dbReference type="AlphaFoldDB" id="A0A8J7LK18"/>